<dbReference type="Proteomes" id="UP000247409">
    <property type="component" value="Unassembled WGS sequence"/>
</dbReference>
<sequence length="696" mass="79298">MNEGIILELLVKGIAGLYSAYTSDPSMEETREEVLKIKGIVENMRLKFDKNMETINHQILSIQQAIKTGNYLSVKNTMLTTINAQDAAVKIRIVNIGMMIYDLVNGPVVDQIEITVSQMKLEVISFDDDEDDEDLGFPTPHIKHVTMDRASSIQRIISELQKLEELHVFSVVKHDTEDRINVNITTYAKDDSQRNDHILTTGCLYHLCQVFCDSIRDPRGAYAHSTDDGPISRRDEHLKPNACLITLTYNWPSPKQYIDFTNLVGSAMQEMNSSGYEDIVEMLNKWFETKKNDLIVKNVYLLGETGEGKSTLANSLTGNKHFRVSHAGTGTFDISGKLVEPHGLLASRQHIKVYDTPGMNDGHLQDRHFQHLLYEHLLRENTVSSILLVSKTGSRIPYSLRRTLSIYKKAFGNAFKPCLSVCIGLNAEKTKPSVLDEIKAYWVKELSQVVSFEFPSNRLYFYNAKQEIFQKDRDRLRKAIWESEVFMTRIGHSILEGVKQLQDIRDDTNNKKKLKNDSQSEILRLQNEISSSPRVRIVLHRDAVHEVFGLSLTLLPTRRERILKSLKLFFLQNDSGSDQVRKVIQFRAEGRKAVGIVNWPFLNGDVEEKYRIRQLLSIAQKKQLVLTSMGSKSKTFRGRNVEVCRYELLDVDDELNDDVFKRVNDVLDSVGSNASYAKGVMETLGNILAECQQSRG</sequence>
<protein>
    <submittedName>
        <fullName evidence="3">Immune-associated nucleotide-binding protein 4</fullName>
    </submittedName>
</protein>
<organism evidence="3 4">
    <name type="scientific">Gracilariopsis chorda</name>
    <dbReference type="NCBI Taxonomy" id="448386"/>
    <lineage>
        <taxon>Eukaryota</taxon>
        <taxon>Rhodophyta</taxon>
        <taxon>Florideophyceae</taxon>
        <taxon>Rhodymeniophycidae</taxon>
        <taxon>Gracilariales</taxon>
        <taxon>Gracilariaceae</taxon>
        <taxon>Gracilariopsis</taxon>
    </lineage>
</organism>
<keyword evidence="1" id="KW-0547">Nucleotide-binding</keyword>
<dbReference type="AlphaFoldDB" id="A0A2V3IWH3"/>
<dbReference type="CDD" id="cd00882">
    <property type="entry name" value="Ras_like_GTPase"/>
    <property type="match status" value="1"/>
</dbReference>
<dbReference type="EMBL" id="NBIV01000045">
    <property type="protein sequence ID" value="PXF46067.1"/>
    <property type="molecule type" value="Genomic_DNA"/>
</dbReference>
<reference evidence="3 4" key="1">
    <citation type="journal article" date="2018" name="Mol. Biol. Evol.">
        <title>Analysis of the draft genome of the red seaweed Gracilariopsis chorda provides insights into genome size evolution in Rhodophyta.</title>
        <authorList>
            <person name="Lee J."/>
            <person name="Yang E.C."/>
            <person name="Graf L."/>
            <person name="Yang J.H."/>
            <person name="Qiu H."/>
            <person name="Zel Zion U."/>
            <person name="Chan C.X."/>
            <person name="Stephens T.G."/>
            <person name="Weber A.P.M."/>
            <person name="Boo G.H."/>
            <person name="Boo S.M."/>
            <person name="Kim K.M."/>
            <person name="Shin Y."/>
            <person name="Jung M."/>
            <person name="Lee S.J."/>
            <person name="Yim H.S."/>
            <person name="Lee J.H."/>
            <person name="Bhattacharya D."/>
            <person name="Yoon H.S."/>
        </authorList>
    </citation>
    <scope>NUCLEOTIDE SEQUENCE [LARGE SCALE GENOMIC DNA]</scope>
    <source>
        <strain evidence="3 4">SKKU-2015</strain>
        <tissue evidence="3">Whole body</tissue>
    </source>
</reference>
<dbReference type="Pfam" id="PF04548">
    <property type="entry name" value="AIG1"/>
    <property type="match status" value="1"/>
</dbReference>
<evidence type="ECO:0000313" key="4">
    <source>
        <dbReference type="Proteomes" id="UP000247409"/>
    </source>
</evidence>
<name>A0A2V3IWH3_9FLOR</name>
<dbReference type="InterPro" id="IPR027417">
    <property type="entry name" value="P-loop_NTPase"/>
</dbReference>
<dbReference type="Gene3D" id="3.40.50.300">
    <property type="entry name" value="P-loop containing nucleotide triphosphate hydrolases"/>
    <property type="match status" value="1"/>
</dbReference>
<proteinExistence type="predicted"/>
<dbReference type="InterPro" id="IPR006703">
    <property type="entry name" value="G_AIG1"/>
</dbReference>
<evidence type="ECO:0000313" key="3">
    <source>
        <dbReference type="EMBL" id="PXF46067.1"/>
    </source>
</evidence>
<dbReference type="OrthoDB" id="8954335at2759"/>
<accession>A0A2V3IWH3</accession>
<gene>
    <name evidence="3" type="ORF">BWQ96_04167</name>
</gene>
<evidence type="ECO:0000256" key="1">
    <source>
        <dbReference type="ARBA" id="ARBA00022741"/>
    </source>
</evidence>
<dbReference type="SUPFAM" id="SSF52540">
    <property type="entry name" value="P-loop containing nucleoside triphosphate hydrolases"/>
    <property type="match status" value="1"/>
</dbReference>
<comment type="caution">
    <text evidence="3">The sequence shown here is derived from an EMBL/GenBank/DDBJ whole genome shotgun (WGS) entry which is preliminary data.</text>
</comment>
<dbReference type="GO" id="GO:0005525">
    <property type="term" value="F:GTP binding"/>
    <property type="evidence" value="ECO:0007669"/>
    <property type="project" value="InterPro"/>
</dbReference>
<evidence type="ECO:0000259" key="2">
    <source>
        <dbReference type="Pfam" id="PF04548"/>
    </source>
</evidence>
<keyword evidence="4" id="KW-1185">Reference proteome</keyword>
<feature type="domain" description="AIG1-type G" evidence="2">
    <location>
        <begin position="298"/>
        <end position="451"/>
    </location>
</feature>